<reference evidence="1 2" key="2">
    <citation type="submission" date="2014-05" db="EMBL/GenBank/DDBJ databases">
        <title>Genome sequence of Streptococcus gallolyticus.</title>
        <authorList>
            <person name="Del Campo R."/>
        </authorList>
    </citation>
    <scope>NUCLEOTIDE SEQUENCE [LARGE SCALE GENOMIC DNA]</scope>
    <source>
        <strain evidence="1 2">LMG17956</strain>
    </source>
</reference>
<accession>A0A060RJB9</accession>
<comment type="caution">
    <text evidence="1">The sequence shown here is derived from an EMBL/GenBank/DDBJ whole genome shotgun (WGS) entry which is preliminary data.</text>
</comment>
<gene>
    <name evidence="1" type="ORF">BN963_SGAL_02269</name>
</gene>
<dbReference type="AlphaFoldDB" id="A0A060RJB9"/>
<evidence type="ECO:0000313" key="2">
    <source>
        <dbReference type="Proteomes" id="UP000027584"/>
    </source>
</evidence>
<reference evidence="1 2" key="1">
    <citation type="submission" date="2014-02" db="EMBL/GenBank/DDBJ databases">
        <authorList>
            <person name="Manrique M."/>
        </authorList>
    </citation>
    <scope>NUCLEOTIDE SEQUENCE [LARGE SCALE GENOMIC DNA]</scope>
    <source>
        <strain evidence="1 2">LMG17956</strain>
    </source>
</reference>
<protein>
    <submittedName>
        <fullName evidence="1">Uncharacterized protein</fullName>
    </submittedName>
</protein>
<proteinExistence type="predicted"/>
<dbReference type="Proteomes" id="UP000027584">
    <property type="component" value="Unassembled WGS sequence"/>
</dbReference>
<name>A0A060RJB9_9STRE</name>
<sequence length="105" mass="12423">MSNNVVEQWLVKHKLLYQLRNKAQSNSIRVYFLKKSGEVVFVKTYKRYDEAYIVKVSSLDYATLRRYIANGSFIIFKGKSTTSLVDFLLKSKGRKWLHIERQILD</sequence>
<organism evidence="1 2">
    <name type="scientific">Streptococcus gallolyticus</name>
    <dbReference type="NCBI Taxonomy" id="315405"/>
    <lineage>
        <taxon>Bacteria</taxon>
        <taxon>Bacillati</taxon>
        <taxon>Bacillota</taxon>
        <taxon>Bacilli</taxon>
        <taxon>Lactobacillales</taxon>
        <taxon>Streptococcaceae</taxon>
        <taxon>Streptococcus</taxon>
    </lineage>
</organism>
<dbReference type="EMBL" id="CCBC010000215">
    <property type="protein sequence ID" value="CDO19061.1"/>
    <property type="molecule type" value="Genomic_DNA"/>
</dbReference>
<evidence type="ECO:0000313" key="1">
    <source>
        <dbReference type="EMBL" id="CDO19061.1"/>
    </source>
</evidence>